<evidence type="ECO:0000259" key="1">
    <source>
        <dbReference type="SMART" id="SM00530"/>
    </source>
</evidence>
<dbReference type="Pfam" id="PF13443">
    <property type="entry name" value="HTH_26"/>
    <property type="match status" value="1"/>
</dbReference>
<dbReference type="InterPro" id="IPR001387">
    <property type="entry name" value="Cro/C1-type_HTH"/>
</dbReference>
<dbReference type="InterPro" id="IPR010982">
    <property type="entry name" value="Lambda_DNA-bd_dom_sf"/>
</dbReference>
<dbReference type="KEGG" id="cyn:Cyan7425_4103"/>
<dbReference type="EMBL" id="CP001344">
    <property type="protein sequence ID" value="ACL46417.1"/>
    <property type="molecule type" value="Genomic_DNA"/>
</dbReference>
<dbReference type="GO" id="GO:0003677">
    <property type="term" value="F:DNA binding"/>
    <property type="evidence" value="ECO:0007669"/>
    <property type="project" value="InterPro"/>
</dbReference>
<reference evidence="2" key="1">
    <citation type="submission" date="2009-01" db="EMBL/GenBank/DDBJ databases">
        <title>Complete sequence of chromosome Cyanothece sp. PCC 7425.</title>
        <authorList>
            <consortium name="US DOE Joint Genome Institute"/>
            <person name="Lucas S."/>
            <person name="Copeland A."/>
            <person name="Lapidus A."/>
            <person name="Glavina del Rio T."/>
            <person name="Dalin E."/>
            <person name="Tice H."/>
            <person name="Bruce D."/>
            <person name="Goodwin L."/>
            <person name="Pitluck S."/>
            <person name="Sims D."/>
            <person name="Meineke L."/>
            <person name="Brettin T."/>
            <person name="Detter J.C."/>
            <person name="Han C."/>
            <person name="Larimer F."/>
            <person name="Land M."/>
            <person name="Hauser L."/>
            <person name="Kyrpides N."/>
            <person name="Ovchinnikova G."/>
            <person name="Liberton M."/>
            <person name="Stoeckel J."/>
            <person name="Banerjee A."/>
            <person name="Singh A."/>
            <person name="Page L."/>
            <person name="Sato H."/>
            <person name="Zhao L."/>
            <person name="Sherman L."/>
            <person name="Pakrasi H."/>
            <person name="Richardson P."/>
        </authorList>
    </citation>
    <scope>NUCLEOTIDE SEQUENCE</scope>
    <source>
        <strain evidence="2">PCC 7425</strain>
    </source>
</reference>
<dbReference type="STRING" id="395961.Cyan7425_4103"/>
<protein>
    <recommendedName>
        <fullName evidence="1">HTH cro/C1-type domain-containing protein</fullName>
    </recommendedName>
</protein>
<dbReference type="SMART" id="SM00530">
    <property type="entry name" value="HTH_XRE"/>
    <property type="match status" value="1"/>
</dbReference>
<dbReference type="eggNOG" id="COG0576">
    <property type="taxonomic scope" value="Bacteria"/>
</dbReference>
<evidence type="ECO:0000313" key="2">
    <source>
        <dbReference type="EMBL" id="ACL46417.1"/>
    </source>
</evidence>
<gene>
    <name evidence="2" type="ordered locus">Cyan7425_4103</name>
</gene>
<dbReference type="Gene3D" id="1.10.260.40">
    <property type="entry name" value="lambda repressor-like DNA-binding domains"/>
    <property type="match status" value="1"/>
</dbReference>
<dbReference type="HOGENOM" id="CLU_078800_0_0_3"/>
<name>B8HWJ1_CYAP4</name>
<accession>B8HWJ1</accession>
<dbReference type="AlphaFoldDB" id="B8HWJ1"/>
<proteinExistence type="predicted"/>
<feature type="domain" description="HTH cro/C1-type" evidence="1">
    <location>
        <begin position="47"/>
        <end position="104"/>
    </location>
</feature>
<sequence length="250" mass="27901">MLETDNLLFLLLGTLLGGVGIGLALLFPLFESPWSSAEPMNLQYDPLLRNRMAQAGLTSWKALQERSGVGQKRLNHLRRGELERLNLEQLKAIATALNWNLTTLLQQFGTIGVESGEGEALRQECQRLKKELAGQNQTLTDELQTQVFQQLQSLLTNYPSVRRMSQAKPDLPAKNLVSLFTPLDNLTRSWGYEPIGTAWEQVPYDPQVHQADVADIAVGELVYVRFVGYRQGDRILCPAKVSRTLPGGMA</sequence>
<organism evidence="2">
    <name type="scientific">Cyanothece sp. (strain PCC 7425 / ATCC 29141)</name>
    <dbReference type="NCBI Taxonomy" id="395961"/>
    <lineage>
        <taxon>Bacteria</taxon>
        <taxon>Bacillati</taxon>
        <taxon>Cyanobacteriota</taxon>
        <taxon>Cyanophyceae</taxon>
        <taxon>Gomontiellales</taxon>
        <taxon>Cyanothecaceae</taxon>
        <taxon>Cyanothece</taxon>
    </lineage>
</organism>
<dbReference type="SUPFAM" id="SSF47413">
    <property type="entry name" value="lambda repressor-like DNA-binding domains"/>
    <property type="match status" value="1"/>
</dbReference>